<evidence type="ECO:0000256" key="1">
    <source>
        <dbReference type="SAM" id="Phobius"/>
    </source>
</evidence>
<reference evidence="3 4" key="1">
    <citation type="journal article" date="2021" name="Nat. Commun.">
        <title>Incipient diploidization of the medicinal plant Perilla within 10,000 years.</title>
        <authorList>
            <person name="Zhang Y."/>
            <person name="Shen Q."/>
            <person name="Leng L."/>
            <person name="Zhang D."/>
            <person name="Chen S."/>
            <person name="Shi Y."/>
            <person name="Ning Z."/>
            <person name="Chen S."/>
        </authorList>
    </citation>
    <scope>NUCLEOTIDE SEQUENCE [LARGE SCALE GENOMIC DNA]</scope>
    <source>
        <strain evidence="4">cv. PC099</strain>
    </source>
</reference>
<dbReference type="Pfam" id="PF25350">
    <property type="entry name" value="PH_PRMT_N"/>
    <property type="match status" value="1"/>
</dbReference>
<feature type="domain" description="Probable histone-arginine methyltransferase CARM1-like N-terminal PH" evidence="2">
    <location>
        <begin position="168"/>
        <end position="197"/>
    </location>
</feature>
<evidence type="ECO:0000313" key="3">
    <source>
        <dbReference type="EMBL" id="KAH6832740.1"/>
    </source>
</evidence>
<dbReference type="Proteomes" id="UP001190926">
    <property type="component" value="Unassembled WGS sequence"/>
</dbReference>
<evidence type="ECO:0000259" key="2">
    <source>
        <dbReference type="Pfam" id="PF25350"/>
    </source>
</evidence>
<name>A0AAD4JGN2_PERFH</name>
<accession>A0AAD4JGN2</accession>
<proteinExistence type="predicted"/>
<keyword evidence="1" id="KW-1133">Transmembrane helix</keyword>
<evidence type="ECO:0000313" key="4">
    <source>
        <dbReference type="Proteomes" id="UP001190926"/>
    </source>
</evidence>
<keyword evidence="1" id="KW-0812">Transmembrane</keyword>
<dbReference type="InterPro" id="IPR057622">
    <property type="entry name" value="CARM1-like_PH"/>
</dbReference>
<keyword evidence="4" id="KW-1185">Reference proteome</keyword>
<protein>
    <recommendedName>
        <fullName evidence="2">Probable histone-arginine methyltransferase CARM1-like N-terminal PH domain-containing protein</fullName>
    </recommendedName>
</protein>
<keyword evidence="1" id="KW-0472">Membrane</keyword>
<comment type="caution">
    <text evidence="3">The sequence shown here is derived from an EMBL/GenBank/DDBJ whole genome shotgun (WGS) entry which is preliminary data.</text>
</comment>
<organism evidence="3 4">
    <name type="scientific">Perilla frutescens var. hirtella</name>
    <name type="common">Perilla citriodora</name>
    <name type="synonym">Perilla setoyensis</name>
    <dbReference type="NCBI Taxonomy" id="608512"/>
    <lineage>
        <taxon>Eukaryota</taxon>
        <taxon>Viridiplantae</taxon>
        <taxon>Streptophyta</taxon>
        <taxon>Embryophyta</taxon>
        <taxon>Tracheophyta</taxon>
        <taxon>Spermatophyta</taxon>
        <taxon>Magnoliopsida</taxon>
        <taxon>eudicotyledons</taxon>
        <taxon>Gunneridae</taxon>
        <taxon>Pentapetalae</taxon>
        <taxon>asterids</taxon>
        <taxon>lamiids</taxon>
        <taxon>Lamiales</taxon>
        <taxon>Lamiaceae</taxon>
        <taxon>Nepetoideae</taxon>
        <taxon>Elsholtzieae</taxon>
        <taxon>Perilla</taxon>
    </lineage>
</organism>
<dbReference type="EMBL" id="SDAM02000064">
    <property type="protein sequence ID" value="KAH6832740.1"/>
    <property type="molecule type" value="Genomic_DNA"/>
</dbReference>
<gene>
    <name evidence="3" type="ORF">C2S53_006344</name>
</gene>
<dbReference type="AlphaFoldDB" id="A0AAD4JGN2"/>
<sequence length="302" mass="33838">MWELDRGGLGYEGISHFKSSKEGVWVEWVSSDGKSAACNIPTPTASTFSTDYTLLSKFRRLLPDSKFWLYLGFKVLFVLLIALYPASCCSPSFLQLVALSPVLLHHSSSLCCYLVTVAPHHFADGPQVRAGFVSPFAAGGFRYHLCSCEERWPRRLGEDETSLLKSYVKSYSKGITIQFRNEGESRAFHCAFEQWKKEVVIQARYMISLLEKIDDCHKLILEAMDGLNHKFCCERKFESIPSSPSGVIDAYFSSNSSVDSWTVALSASSSPEPLFKRSRAQEQHMRLAPLSSMSVGLADRTN</sequence>
<feature type="transmembrane region" description="Helical" evidence="1">
    <location>
        <begin position="67"/>
        <end position="86"/>
    </location>
</feature>